<evidence type="ECO:0000313" key="3">
    <source>
        <dbReference type="EMBL" id="KAE9031919.1"/>
    </source>
</evidence>
<keyword evidence="1" id="KW-0732">Signal</keyword>
<dbReference type="Proteomes" id="UP000429607">
    <property type="component" value="Unassembled WGS sequence"/>
</dbReference>
<dbReference type="Proteomes" id="UP000435112">
    <property type="component" value="Unassembled WGS sequence"/>
</dbReference>
<keyword evidence="6" id="KW-1185">Reference proteome</keyword>
<evidence type="ECO:0000256" key="1">
    <source>
        <dbReference type="SAM" id="SignalP"/>
    </source>
</evidence>
<organism evidence="3 5">
    <name type="scientific">Phytophthora rubi</name>
    <dbReference type="NCBI Taxonomy" id="129364"/>
    <lineage>
        <taxon>Eukaryota</taxon>
        <taxon>Sar</taxon>
        <taxon>Stramenopiles</taxon>
        <taxon>Oomycota</taxon>
        <taxon>Peronosporomycetes</taxon>
        <taxon>Peronosporales</taxon>
        <taxon>Peronosporaceae</taxon>
        <taxon>Phytophthora</taxon>
    </lineage>
</organism>
<comment type="caution">
    <text evidence="3">The sequence shown here is derived from an EMBL/GenBank/DDBJ whole genome shotgun (WGS) entry which is preliminary data.</text>
</comment>
<reference evidence="5 7" key="1">
    <citation type="submission" date="2018-09" db="EMBL/GenBank/DDBJ databases">
        <title>Genomic investigation of the strawberry pathogen Phytophthora fragariae indicates pathogenicity is determined by transcriptional variation in three key races.</title>
        <authorList>
            <person name="Adams T.M."/>
            <person name="Armitage A.D."/>
            <person name="Sobczyk M.K."/>
            <person name="Bates H.J."/>
            <person name="Dunwell J.M."/>
            <person name="Nellist C.F."/>
            <person name="Harrison R.J."/>
        </authorList>
    </citation>
    <scope>NUCLEOTIDE SEQUENCE [LARGE SCALE GENOMIC DNA]</scope>
    <source>
        <strain evidence="3 5">SCRP249</strain>
        <strain evidence="2 7">SCRP324</strain>
        <strain evidence="4 6">SCRP333</strain>
    </source>
</reference>
<gene>
    <name evidence="3" type="ORF">PR001_g10844</name>
    <name evidence="2" type="ORF">PR002_g10609</name>
    <name evidence="4" type="ORF">PR003_g11256</name>
</gene>
<feature type="signal peptide" evidence="1">
    <location>
        <begin position="1"/>
        <end position="28"/>
    </location>
</feature>
<dbReference type="EMBL" id="QXFT01000641">
    <property type="protein sequence ID" value="KAE9338965.1"/>
    <property type="molecule type" value="Genomic_DNA"/>
</dbReference>
<evidence type="ECO:0000313" key="4">
    <source>
        <dbReference type="EMBL" id="KAE9338965.1"/>
    </source>
</evidence>
<evidence type="ECO:0000313" key="7">
    <source>
        <dbReference type="Proteomes" id="UP000435112"/>
    </source>
</evidence>
<feature type="chain" id="PRO_5036380144" description="Secreted protein" evidence="1">
    <location>
        <begin position="29"/>
        <end position="98"/>
    </location>
</feature>
<proteinExistence type="predicted"/>
<dbReference type="EMBL" id="QXFV01000650">
    <property type="protein sequence ID" value="KAE9031919.1"/>
    <property type="molecule type" value="Genomic_DNA"/>
</dbReference>
<protein>
    <recommendedName>
        <fullName evidence="8">Secreted protein</fullName>
    </recommendedName>
</protein>
<evidence type="ECO:0000313" key="5">
    <source>
        <dbReference type="Proteomes" id="UP000429607"/>
    </source>
</evidence>
<name>A0A6A3MHE9_9STRA</name>
<sequence>MQWGRFHAGRLVTSWLAIASSTSWQTSTSPITLTFRLLRIVLGKSALSLKLCRIHSLWVTKRPQYFRSTKASYLLRTATTPHASISRPSRSSGARSSF</sequence>
<accession>A0A6A3MHE9</accession>
<dbReference type="EMBL" id="QXFU01000607">
    <property type="protein sequence ID" value="KAE9027686.1"/>
    <property type="molecule type" value="Genomic_DNA"/>
</dbReference>
<dbReference type="AlphaFoldDB" id="A0A6A3MHE9"/>
<evidence type="ECO:0000313" key="6">
    <source>
        <dbReference type="Proteomes" id="UP000434957"/>
    </source>
</evidence>
<evidence type="ECO:0000313" key="2">
    <source>
        <dbReference type="EMBL" id="KAE9027686.1"/>
    </source>
</evidence>
<evidence type="ECO:0008006" key="8">
    <source>
        <dbReference type="Google" id="ProtNLM"/>
    </source>
</evidence>
<dbReference type="Proteomes" id="UP000434957">
    <property type="component" value="Unassembled WGS sequence"/>
</dbReference>